<evidence type="ECO:0000313" key="3">
    <source>
        <dbReference type="Proteomes" id="UP000275199"/>
    </source>
</evidence>
<accession>A0ABX9XE06</accession>
<comment type="caution">
    <text evidence="2">The sequence shown here is derived from an EMBL/GenBank/DDBJ whole genome shotgun (WGS) entry which is preliminary data.</text>
</comment>
<dbReference type="EMBL" id="RKKU01000028">
    <property type="protein sequence ID" value="ROZ81678.1"/>
    <property type="molecule type" value="Genomic_DNA"/>
</dbReference>
<dbReference type="InterPro" id="IPR032608">
    <property type="entry name" value="DUF4892"/>
</dbReference>
<organism evidence="2 3">
    <name type="scientific">Pseudomonas neustonica</name>
    <dbReference type="NCBI Taxonomy" id="2487346"/>
    <lineage>
        <taxon>Bacteria</taxon>
        <taxon>Pseudomonadati</taxon>
        <taxon>Pseudomonadota</taxon>
        <taxon>Gammaproteobacteria</taxon>
        <taxon>Pseudomonadales</taxon>
        <taxon>Pseudomonadaceae</taxon>
        <taxon>Pseudomonas</taxon>
    </lineage>
</organism>
<gene>
    <name evidence="2" type="ORF">EF096_16975</name>
</gene>
<reference evidence="2 3" key="1">
    <citation type="submission" date="2018-11" db="EMBL/GenBank/DDBJ databases">
        <authorList>
            <person name="Jang G.I."/>
            <person name="Hwang C.Y."/>
        </authorList>
    </citation>
    <scope>NUCLEOTIDE SEQUENCE [LARGE SCALE GENOMIC DNA]</scope>
    <source>
        <strain evidence="2 3">SSM26</strain>
    </source>
</reference>
<evidence type="ECO:0000313" key="2">
    <source>
        <dbReference type="EMBL" id="ROZ81678.1"/>
    </source>
</evidence>
<evidence type="ECO:0000256" key="1">
    <source>
        <dbReference type="SAM" id="SignalP"/>
    </source>
</evidence>
<dbReference type="Proteomes" id="UP000275199">
    <property type="component" value="Unassembled WGS sequence"/>
</dbReference>
<name>A0ABX9XE06_9PSED</name>
<feature type="chain" id="PRO_5047153166" evidence="1">
    <location>
        <begin position="25"/>
        <end position="278"/>
    </location>
</feature>
<dbReference type="PROSITE" id="PS51257">
    <property type="entry name" value="PROKAR_LIPOPROTEIN"/>
    <property type="match status" value="1"/>
</dbReference>
<dbReference type="RefSeq" id="WP_123890975.1">
    <property type="nucleotide sequence ID" value="NZ_JBPYCX010000018.1"/>
</dbReference>
<dbReference type="Pfam" id="PF16234">
    <property type="entry name" value="DUF4892"/>
    <property type="match status" value="1"/>
</dbReference>
<keyword evidence="1" id="KW-0732">Signal</keyword>
<keyword evidence="3" id="KW-1185">Reference proteome</keyword>
<protein>
    <submittedName>
        <fullName evidence="2">DUF4892 domain-containing protein</fullName>
    </submittedName>
</protein>
<proteinExistence type="predicted"/>
<feature type="signal peptide" evidence="1">
    <location>
        <begin position="1"/>
        <end position="24"/>
    </location>
</feature>
<sequence>MSVRHFPLLGSSIACLLLSAAVVADEAFDQSLSIQPFSHASSVEQKLIPDAEHKVMIGSVRRINNQLRAEREVRATGELLRATWQVHDGYEPEEAFRDALRQLTEAPHTLLYTCEGRECGSSSLWANQVFNNAQLYGPEDDQRYLALRLDSEPQRFISLYSITRGNKRSYLHMDQFTPSEAVTEALYPTPITLLKVLKREGVILLPALDMSKPDAEPTTEWLRLLVRMLRTDSLLRVSIDGLDAPALVEALKVGGIRDQRLNVGEPTPEQGVKITRIR</sequence>